<comment type="caution">
    <text evidence="16">The sequence shown here is derived from an EMBL/GenBank/DDBJ whole genome shotgun (WGS) entry which is preliminary data.</text>
</comment>
<dbReference type="InterPro" id="IPR013264">
    <property type="entry name" value="DNAG_N"/>
</dbReference>
<evidence type="ECO:0000256" key="10">
    <source>
        <dbReference type="ARBA" id="ARBA00023125"/>
    </source>
</evidence>
<keyword evidence="11 12" id="KW-0804">Transcription</keyword>
<dbReference type="InterPro" id="IPR030846">
    <property type="entry name" value="DnaG_bac"/>
</dbReference>
<keyword evidence="10 12" id="KW-0238">DNA-binding</keyword>
<evidence type="ECO:0000256" key="13">
    <source>
        <dbReference type="PIRNR" id="PIRNR002811"/>
    </source>
</evidence>
<dbReference type="PIRSF" id="PIRSF002811">
    <property type="entry name" value="DnaG"/>
    <property type="match status" value="1"/>
</dbReference>
<keyword evidence="1 12" id="KW-0240">DNA-directed RNA polymerase</keyword>
<keyword evidence="7 12" id="KW-0863">Zinc-finger</keyword>
<organism evidence="16 17">
    <name type="scientific">Congzhengia minquanensis</name>
    <dbReference type="NCBI Taxonomy" id="2763657"/>
    <lineage>
        <taxon>Bacteria</taxon>
        <taxon>Bacillati</taxon>
        <taxon>Bacillota</taxon>
        <taxon>Clostridia</taxon>
        <taxon>Eubacteriales</taxon>
        <taxon>Oscillospiraceae</taxon>
        <taxon>Congzhengia</taxon>
    </lineage>
</organism>
<dbReference type="Pfam" id="PF13155">
    <property type="entry name" value="Toprim_2"/>
    <property type="match status" value="1"/>
</dbReference>
<dbReference type="CDD" id="cd03364">
    <property type="entry name" value="TOPRIM_DnaG_primases"/>
    <property type="match status" value="1"/>
</dbReference>
<dbReference type="GO" id="GO:0000428">
    <property type="term" value="C:DNA-directed RNA polymerase complex"/>
    <property type="evidence" value="ECO:0007669"/>
    <property type="project" value="UniProtKB-KW"/>
</dbReference>
<evidence type="ECO:0000256" key="14">
    <source>
        <dbReference type="PIRSR" id="PIRSR002811-1"/>
    </source>
</evidence>
<comment type="similarity">
    <text evidence="12 13">Belongs to the DnaG primase family.</text>
</comment>
<accession>A0A926DMK2</accession>
<keyword evidence="8 12" id="KW-0862">Zinc</keyword>
<comment type="domain">
    <text evidence="12">Contains an N-terminal zinc-binding domain, a central core domain that contains the primase activity, and a C-terminal DnaB-binding domain.</text>
</comment>
<comment type="cofactor">
    <cofactor evidence="12 13 14">
        <name>Zn(2+)</name>
        <dbReference type="ChEBI" id="CHEBI:29105"/>
    </cofactor>
    <text evidence="12 13 14">Binds 1 zinc ion per monomer.</text>
</comment>
<dbReference type="InterPro" id="IPR016136">
    <property type="entry name" value="DNA_helicase_N/primase_C"/>
</dbReference>
<dbReference type="SUPFAM" id="SSF57783">
    <property type="entry name" value="Zinc beta-ribbon"/>
    <property type="match status" value="1"/>
</dbReference>
<dbReference type="Pfam" id="PF08275">
    <property type="entry name" value="DNAG_N"/>
    <property type="match status" value="1"/>
</dbReference>
<dbReference type="PANTHER" id="PTHR30313:SF2">
    <property type="entry name" value="DNA PRIMASE"/>
    <property type="match status" value="1"/>
</dbReference>
<keyword evidence="9" id="KW-0460">Magnesium</keyword>
<dbReference type="SMART" id="SM00493">
    <property type="entry name" value="TOPRIM"/>
    <property type="match status" value="1"/>
</dbReference>
<evidence type="ECO:0000256" key="7">
    <source>
        <dbReference type="ARBA" id="ARBA00022771"/>
    </source>
</evidence>
<dbReference type="InterPro" id="IPR007693">
    <property type="entry name" value="DNA_helicase_DnaB-like_N"/>
</dbReference>
<evidence type="ECO:0000256" key="3">
    <source>
        <dbReference type="ARBA" id="ARBA00022679"/>
    </source>
</evidence>
<dbReference type="InterPro" id="IPR006171">
    <property type="entry name" value="TOPRIM_dom"/>
</dbReference>
<keyword evidence="5 12" id="KW-0235">DNA replication</keyword>
<sequence length="592" mass="66119">MARFLQSSIDEVLRRCDIVEVVSSYVSLRRNGSDYVGLCPFHREKTPSFHISADKQLFYCFGCGTGGNLIDFIMKIENLDFVDCIKFLADRAGVVLEEEVYSPAVQKRHDMRERILKMNKLAAKHFVANLSTEAAKAARGYASKRGLTREIIATYGIGFAPESWSDLTSFLNGHGYKNDEIVMAGLAVKNDKGHVYDKFRNRLMFPIIDVRGNVIAFGGRALGDDAAKYMNSPETPVFHKGDNVFGLNVAKQFGAKDGLILVEGYMDAVSLHVYGFPNAVAGLGTALTDGQASLLKRYSNVVYVCYDSDEAGQKAADKAIDILSAGGVKLKVLSYTGAKDPDEFLKTKGVESFKQVIAKALSATEYRILKARKNYNLVESDQTVEFLEKAAEILAQNPNAVEREIYMKRISHETDISVESISAQVNKLIYNKNRKQLKMQERKVQSVNKPDMLPRGQTAQPTSVYKAERMLLNLMFFNNSAFRTAKSEVSPDELTDLKNRDLFQAIIKFKESNDSCNAPVFLSSLPEEMKALAADILYKEYMGDSVAAVKDNINKIKKQNLNNRINKLAAEGKIDEINALIKKENERRSEID</sequence>
<evidence type="ECO:0000256" key="5">
    <source>
        <dbReference type="ARBA" id="ARBA00022705"/>
    </source>
</evidence>
<dbReference type="FunFam" id="3.90.580.10:FF:000001">
    <property type="entry name" value="DNA primase"/>
    <property type="match status" value="1"/>
</dbReference>
<dbReference type="GO" id="GO:0003899">
    <property type="term" value="F:DNA-directed RNA polymerase activity"/>
    <property type="evidence" value="ECO:0007669"/>
    <property type="project" value="UniProtKB-UniRule"/>
</dbReference>
<dbReference type="Gene3D" id="3.40.1360.10">
    <property type="match status" value="1"/>
</dbReference>
<dbReference type="Proteomes" id="UP000611762">
    <property type="component" value="Unassembled WGS sequence"/>
</dbReference>
<evidence type="ECO:0000259" key="15">
    <source>
        <dbReference type="PROSITE" id="PS50880"/>
    </source>
</evidence>
<dbReference type="InterPro" id="IPR034151">
    <property type="entry name" value="TOPRIM_DnaG_bac"/>
</dbReference>
<dbReference type="HAMAP" id="MF_00974">
    <property type="entry name" value="DNA_primase_DnaG"/>
    <property type="match status" value="1"/>
</dbReference>
<evidence type="ECO:0000256" key="11">
    <source>
        <dbReference type="ARBA" id="ARBA00023163"/>
    </source>
</evidence>
<comment type="subunit">
    <text evidence="12">Monomer. Interacts with DnaB.</text>
</comment>
<comment type="function">
    <text evidence="12 13">RNA polymerase that catalyzes the synthesis of short RNA molecules used as primers for DNA polymerase during DNA replication.</text>
</comment>
<evidence type="ECO:0000256" key="4">
    <source>
        <dbReference type="ARBA" id="ARBA00022695"/>
    </source>
</evidence>
<protein>
    <recommendedName>
        <fullName evidence="12 13">DNA primase</fullName>
        <ecNumber evidence="12">2.7.7.101</ecNumber>
    </recommendedName>
</protein>
<keyword evidence="6 12" id="KW-0479">Metal-binding</keyword>
<keyword evidence="3 12" id="KW-0808">Transferase</keyword>
<dbReference type="Gene3D" id="3.90.980.10">
    <property type="entry name" value="DNA primase, catalytic core, N-terminal domain"/>
    <property type="match status" value="1"/>
</dbReference>
<reference evidence="16" key="1">
    <citation type="submission" date="2020-08" db="EMBL/GenBank/DDBJ databases">
        <title>Genome public.</title>
        <authorList>
            <person name="Liu C."/>
            <person name="Sun Q."/>
        </authorList>
    </citation>
    <scope>NUCLEOTIDE SEQUENCE</scope>
    <source>
        <strain evidence="16">H8</strain>
    </source>
</reference>
<dbReference type="RefSeq" id="WP_249312856.1">
    <property type="nucleotide sequence ID" value="NZ_JACRSU010000003.1"/>
</dbReference>
<dbReference type="Pfam" id="PF01807">
    <property type="entry name" value="Zn_ribbon_DnaG"/>
    <property type="match status" value="1"/>
</dbReference>
<dbReference type="InterPro" id="IPR006295">
    <property type="entry name" value="DNA_primase_DnaG"/>
</dbReference>
<dbReference type="Pfam" id="PF10410">
    <property type="entry name" value="DnaB_bind"/>
    <property type="match status" value="1"/>
</dbReference>
<dbReference type="EC" id="2.7.7.101" evidence="12"/>
<evidence type="ECO:0000256" key="8">
    <source>
        <dbReference type="ARBA" id="ARBA00022833"/>
    </source>
</evidence>
<dbReference type="PROSITE" id="PS50880">
    <property type="entry name" value="TOPRIM"/>
    <property type="match status" value="1"/>
</dbReference>
<dbReference type="GO" id="GO:0005737">
    <property type="term" value="C:cytoplasm"/>
    <property type="evidence" value="ECO:0007669"/>
    <property type="project" value="TreeGrafter"/>
</dbReference>
<dbReference type="PANTHER" id="PTHR30313">
    <property type="entry name" value="DNA PRIMASE"/>
    <property type="match status" value="1"/>
</dbReference>
<dbReference type="GO" id="GO:0006269">
    <property type="term" value="P:DNA replication, synthesis of primer"/>
    <property type="evidence" value="ECO:0007669"/>
    <property type="project" value="UniProtKB-UniRule"/>
</dbReference>
<dbReference type="InterPro" id="IPR037068">
    <property type="entry name" value="DNA_primase_core_N_sf"/>
</dbReference>
<dbReference type="SUPFAM" id="SSF56731">
    <property type="entry name" value="DNA primase core"/>
    <property type="match status" value="1"/>
</dbReference>
<dbReference type="EMBL" id="JACRSU010000003">
    <property type="protein sequence ID" value="MBC8541066.1"/>
    <property type="molecule type" value="Genomic_DNA"/>
</dbReference>
<dbReference type="GO" id="GO:0003678">
    <property type="term" value="F:DNA helicase activity"/>
    <property type="evidence" value="ECO:0007669"/>
    <property type="project" value="InterPro"/>
</dbReference>
<keyword evidence="17" id="KW-1185">Reference proteome</keyword>
<gene>
    <name evidence="12" type="primary">dnaG</name>
    <name evidence="16" type="ORF">H8698_08790</name>
</gene>
<evidence type="ECO:0000313" key="16">
    <source>
        <dbReference type="EMBL" id="MBC8541066.1"/>
    </source>
</evidence>
<dbReference type="InterPro" id="IPR002694">
    <property type="entry name" value="Znf_CHC2"/>
</dbReference>
<evidence type="ECO:0000256" key="1">
    <source>
        <dbReference type="ARBA" id="ARBA00022478"/>
    </source>
</evidence>
<dbReference type="InterPro" id="IPR019475">
    <property type="entry name" value="DNA_primase_DnaB-bd"/>
</dbReference>
<evidence type="ECO:0000313" key="17">
    <source>
        <dbReference type="Proteomes" id="UP000611762"/>
    </source>
</evidence>
<dbReference type="AlphaFoldDB" id="A0A926DMK2"/>
<dbReference type="SMART" id="SM00400">
    <property type="entry name" value="ZnF_CHCC"/>
    <property type="match status" value="1"/>
</dbReference>
<dbReference type="InterPro" id="IPR050219">
    <property type="entry name" value="DnaG_primase"/>
</dbReference>
<proteinExistence type="inferred from homology"/>
<evidence type="ECO:0000256" key="2">
    <source>
        <dbReference type="ARBA" id="ARBA00022515"/>
    </source>
</evidence>
<dbReference type="Pfam" id="PF00772">
    <property type="entry name" value="DnaB"/>
    <property type="match status" value="1"/>
</dbReference>
<evidence type="ECO:0000256" key="6">
    <source>
        <dbReference type="ARBA" id="ARBA00022723"/>
    </source>
</evidence>
<dbReference type="NCBIfam" id="TIGR01391">
    <property type="entry name" value="dnaG"/>
    <property type="match status" value="1"/>
</dbReference>
<name>A0A926DMK2_9FIRM</name>
<dbReference type="InterPro" id="IPR036977">
    <property type="entry name" value="DNA_primase_Znf_CHC2"/>
</dbReference>
<dbReference type="FunFam" id="3.90.980.10:FF:000001">
    <property type="entry name" value="DNA primase"/>
    <property type="match status" value="1"/>
</dbReference>
<dbReference type="GO" id="GO:0008270">
    <property type="term" value="F:zinc ion binding"/>
    <property type="evidence" value="ECO:0007669"/>
    <property type="project" value="UniProtKB-UniRule"/>
</dbReference>
<comment type="catalytic activity">
    <reaction evidence="12">
        <text>ssDNA + n NTP = ssDNA/pppN(pN)n-1 hybrid + (n-1) diphosphate.</text>
        <dbReference type="EC" id="2.7.7.101"/>
    </reaction>
</comment>
<dbReference type="GO" id="GO:0003677">
    <property type="term" value="F:DNA binding"/>
    <property type="evidence" value="ECO:0007669"/>
    <property type="project" value="UniProtKB-KW"/>
</dbReference>
<evidence type="ECO:0000256" key="9">
    <source>
        <dbReference type="ARBA" id="ARBA00022842"/>
    </source>
</evidence>
<feature type="zinc finger region" description="CHC2-type" evidence="12 14">
    <location>
        <begin position="39"/>
        <end position="63"/>
    </location>
</feature>
<keyword evidence="2 12" id="KW-0639">Primosome</keyword>
<dbReference type="GO" id="GO:0005524">
    <property type="term" value="F:ATP binding"/>
    <property type="evidence" value="ECO:0007669"/>
    <property type="project" value="InterPro"/>
</dbReference>
<keyword evidence="4 12" id="KW-0548">Nucleotidyltransferase</keyword>
<dbReference type="Gene3D" id="3.90.580.10">
    <property type="entry name" value="Zinc finger, CHC2-type domain"/>
    <property type="match status" value="1"/>
</dbReference>
<evidence type="ECO:0000256" key="12">
    <source>
        <dbReference type="HAMAP-Rule" id="MF_00974"/>
    </source>
</evidence>
<dbReference type="Gene3D" id="1.10.860.10">
    <property type="entry name" value="DNAb Helicase, Chain A"/>
    <property type="match status" value="1"/>
</dbReference>
<feature type="domain" description="Toprim" evidence="15">
    <location>
        <begin position="257"/>
        <end position="338"/>
    </location>
</feature>
<dbReference type="GO" id="GO:1990077">
    <property type="term" value="C:primosome complex"/>
    <property type="evidence" value="ECO:0007669"/>
    <property type="project" value="UniProtKB-KW"/>
</dbReference>